<evidence type="ECO:0000256" key="1">
    <source>
        <dbReference type="SAM" id="MobiDB-lite"/>
    </source>
</evidence>
<reference evidence="2 3" key="1">
    <citation type="submission" date="2024-04" db="EMBL/GenBank/DDBJ databases">
        <title>Phyllosticta paracitricarpa is synonymous to the EU quarantine fungus P. citricarpa based on phylogenomic analyses.</title>
        <authorList>
            <consortium name="Lawrence Berkeley National Laboratory"/>
            <person name="Van ingen-buijs V.A."/>
            <person name="Van westerhoven A.C."/>
            <person name="Haridas S."/>
            <person name="Skiadas P."/>
            <person name="Martin F."/>
            <person name="Groenewald J.Z."/>
            <person name="Crous P.W."/>
            <person name="Seidl M.F."/>
        </authorList>
    </citation>
    <scope>NUCLEOTIDE SEQUENCE [LARGE SCALE GENOMIC DNA]</scope>
    <source>
        <strain evidence="2 3">CPC 17464</strain>
    </source>
</reference>
<comment type="caution">
    <text evidence="2">The sequence shown here is derived from an EMBL/GenBank/DDBJ whole genome shotgun (WGS) entry which is preliminary data.</text>
</comment>
<sequence>METWSSPLALLSTPPNFSRFRCCSVLLQCMAIVRRRVAVSLEISVLLPPSISSAPGGDPSCSPPFFHCSLHFGVPHFAPSARNRSRVKAGWASSSAPRRAPRTKPSTHRRTRSATTRPSSGPFRRIRVCALDDGRGRLQQRLQPSFPASSHHCAIQRSRVGGNFEPEDQAGWLPVDLLNKTAAGTVVPIERTKFPIDPACT</sequence>
<evidence type="ECO:0000313" key="3">
    <source>
        <dbReference type="Proteomes" id="UP001360953"/>
    </source>
</evidence>
<evidence type="ECO:0000313" key="2">
    <source>
        <dbReference type="EMBL" id="KAK7542821.1"/>
    </source>
</evidence>
<gene>
    <name evidence="2" type="ORF">J3D65DRAFT_229957</name>
</gene>
<accession>A0ABR1M8H8</accession>
<dbReference type="GeneID" id="92027575"/>
<name>A0ABR1M8H8_9PEZI</name>
<protein>
    <submittedName>
        <fullName evidence="2">Uncharacterized protein</fullName>
    </submittedName>
</protein>
<keyword evidence="3" id="KW-1185">Reference proteome</keyword>
<dbReference type="RefSeq" id="XP_066659114.1">
    <property type="nucleotide sequence ID" value="XM_066794669.1"/>
</dbReference>
<proteinExistence type="predicted"/>
<organism evidence="2 3">
    <name type="scientific">Phyllosticta citribraziliensis</name>
    <dbReference type="NCBI Taxonomy" id="989973"/>
    <lineage>
        <taxon>Eukaryota</taxon>
        <taxon>Fungi</taxon>
        <taxon>Dikarya</taxon>
        <taxon>Ascomycota</taxon>
        <taxon>Pezizomycotina</taxon>
        <taxon>Dothideomycetes</taxon>
        <taxon>Dothideomycetes incertae sedis</taxon>
        <taxon>Botryosphaeriales</taxon>
        <taxon>Phyllostictaceae</taxon>
        <taxon>Phyllosticta</taxon>
    </lineage>
</organism>
<dbReference type="Proteomes" id="UP001360953">
    <property type="component" value="Unassembled WGS sequence"/>
</dbReference>
<feature type="compositionally biased region" description="Basic residues" evidence="1">
    <location>
        <begin position="99"/>
        <end position="112"/>
    </location>
</feature>
<feature type="region of interest" description="Disordered" evidence="1">
    <location>
        <begin position="88"/>
        <end position="120"/>
    </location>
</feature>
<dbReference type="EMBL" id="JBBPEH010000002">
    <property type="protein sequence ID" value="KAK7542821.1"/>
    <property type="molecule type" value="Genomic_DNA"/>
</dbReference>